<dbReference type="EMBL" id="WNYA01000647">
    <property type="protein sequence ID" value="KAG8547699.1"/>
    <property type="molecule type" value="Genomic_DNA"/>
</dbReference>
<organism evidence="1 2">
    <name type="scientific">Engystomops pustulosus</name>
    <name type="common">Tungara frog</name>
    <name type="synonym">Physalaemus pustulosus</name>
    <dbReference type="NCBI Taxonomy" id="76066"/>
    <lineage>
        <taxon>Eukaryota</taxon>
        <taxon>Metazoa</taxon>
        <taxon>Chordata</taxon>
        <taxon>Craniata</taxon>
        <taxon>Vertebrata</taxon>
        <taxon>Euteleostomi</taxon>
        <taxon>Amphibia</taxon>
        <taxon>Batrachia</taxon>
        <taxon>Anura</taxon>
        <taxon>Neobatrachia</taxon>
        <taxon>Hyloidea</taxon>
        <taxon>Leptodactylidae</taxon>
        <taxon>Leiuperinae</taxon>
        <taxon>Engystomops</taxon>
    </lineage>
</organism>
<dbReference type="Proteomes" id="UP000824782">
    <property type="component" value="Unassembled WGS sequence"/>
</dbReference>
<comment type="caution">
    <text evidence="1">The sequence shown here is derived from an EMBL/GenBank/DDBJ whole genome shotgun (WGS) entry which is preliminary data.</text>
</comment>
<accession>A0AAV6ZE95</accession>
<proteinExistence type="predicted"/>
<keyword evidence="2" id="KW-1185">Reference proteome</keyword>
<reference evidence="1" key="1">
    <citation type="thesis" date="2020" institute="ProQuest LLC" country="789 East Eisenhower Parkway, Ann Arbor, MI, USA">
        <title>Comparative Genomics and Chromosome Evolution.</title>
        <authorList>
            <person name="Mudd A.B."/>
        </authorList>
    </citation>
    <scope>NUCLEOTIDE SEQUENCE</scope>
    <source>
        <strain evidence="1">237g6f4</strain>
        <tissue evidence="1">Blood</tissue>
    </source>
</reference>
<gene>
    <name evidence="1" type="ORF">GDO81_027776</name>
</gene>
<evidence type="ECO:0000313" key="2">
    <source>
        <dbReference type="Proteomes" id="UP000824782"/>
    </source>
</evidence>
<evidence type="ECO:0000313" key="1">
    <source>
        <dbReference type="EMBL" id="KAG8547699.1"/>
    </source>
</evidence>
<dbReference type="AlphaFoldDB" id="A0AAV6ZE95"/>
<protein>
    <submittedName>
        <fullName evidence="1">Uncharacterized protein</fullName>
    </submittedName>
</protein>
<sequence length="79" mass="9091">MAFPTDHHSRSSRYLGDLLKLGATRLTTLHNFPEDYPGFLALWLKYIETPTSFRKRCWPPSLYLPYLCQGSWNLGSAVS</sequence>
<name>A0AAV6ZE95_ENGPU</name>